<dbReference type="AlphaFoldDB" id="A0A6L6Q4L5"/>
<dbReference type="EMBL" id="WNLA01000014">
    <property type="protein sequence ID" value="MTW04188.1"/>
    <property type="molecule type" value="Genomic_DNA"/>
</dbReference>
<dbReference type="RefSeq" id="WP_155440549.1">
    <property type="nucleotide sequence ID" value="NZ_WNLA01000014.1"/>
</dbReference>
<sequence>MLTLARIARSSRSARGVNNVSKVIGGRQYHDTRNLFHERTDPPALIAPSVQPKHIVLADSRYTQEADTKECGLIAGQQLINYTSDRGLVDRTHGIYWALQNSRFAGYTEEIKNSQFEIDSNDTRQMIAWLSERYGLPKQLAFPLKGRPIQGIIELLKQLKMDGLPQFQVLASGGHHAYAIHAMGPNNKLLTTGVPSGQNTYSPTQFYDQSIIIGSMPLNLPGYKPYVLDLKASYGFVTFDPGLLALMQDERYVKLFQKVYENLAPDIMQQLEKALAKDGPVHGPKKRL</sequence>
<evidence type="ECO:0000313" key="1">
    <source>
        <dbReference type="EMBL" id="MTW04188.1"/>
    </source>
</evidence>
<keyword evidence="2" id="KW-1185">Reference proteome</keyword>
<protein>
    <submittedName>
        <fullName evidence="1">Uncharacterized protein</fullName>
    </submittedName>
</protein>
<name>A0A6L6Q4L5_9BURK</name>
<dbReference type="Proteomes" id="UP000484015">
    <property type="component" value="Unassembled WGS sequence"/>
</dbReference>
<reference evidence="1 2" key="1">
    <citation type="submission" date="2019-11" db="EMBL/GenBank/DDBJ databases">
        <title>Type strains purchased from KCTC, JCM and DSMZ.</title>
        <authorList>
            <person name="Lu H."/>
        </authorList>
    </citation>
    <scope>NUCLEOTIDE SEQUENCE [LARGE SCALE GENOMIC DNA]</scope>
    <source>
        <strain evidence="1 2">KCTC 42409</strain>
    </source>
</reference>
<gene>
    <name evidence="1" type="ORF">GM668_19075</name>
</gene>
<proteinExistence type="predicted"/>
<evidence type="ECO:0000313" key="2">
    <source>
        <dbReference type="Proteomes" id="UP000484015"/>
    </source>
</evidence>
<comment type="caution">
    <text evidence="1">The sequence shown here is derived from an EMBL/GenBank/DDBJ whole genome shotgun (WGS) entry which is preliminary data.</text>
</comment>
<organism evidence="1 2">
    <name type="scientific">Pseudoduganella ginsengisoli</name>
    <dbReference type="NCBI Taxonomy" id="1462440"/>
    <lineage>
        <taxon>Bacteria</taxon>
        <taxon>Pseudomonadati</taxon>
        <taxon>Pseudomonadota</taxon>
        <taxon>Betaproteobacteria</taxon>
        <taxon>Burkholderiales</taxon>
        <taxon>Oxalobacteraceae</taxon>
        <taxon>Telluria group</taxon>
        <taxon>Pseudoduganella</taxon>
    </lineage>
</organism>
<accession>A0A6L6Q4L5</accession>